<dbReference type="RefSeq" id="WP_257769929.1">
    <property type="nucleotide sequence ID" value="NZ_CP102480.1"/>
</dbReference>
<keyword evidence="2" id="KW-1185">Reference proteome</keyword>
<reference evidence="1" key="1">
    <citation type="submission" date="2022-08" db="EMBL/GenBank/DDBJ databases">
        <title>Nisaea acidiphila sp. nov., isolated from a marine algal debris and emended description of the genus Nisaea Urios et al. 2008.</title>
        <authorList>
            <person name="Kwon K."/>
        </authorList>
    </citation>
    <scope>NUCLEOTIDE SEQUENCE</scope>
    <source>
        <strain evidence="1">MEBiC11861</strain>
    </source>
</reference>
<dbReference type="SUPFAM" id="SSF56524">
    <property type="entry name" value="Oxidoreductase molybdopterin-binding domain"/>
    <property type="match status" value="1"/>
</dbReference>
<protein>
    <recommendedName>
        <fullName evidence="3">Oxidoreductase molybdopterin-binding domain-containing protein</fullName>
    </recommendedName>
</protein>
<name>A0A9J7AWT0_9PROT</name>
<proteinExistence type="predicted"/>
<dbReference type="InterPro" id="IPR036374">
    <property type="entry name" value="OxRdtase_Mopterin-bd_sf"/>
</dbReference>
<evidence type="ECO:0008006" key="3">
    <source>
        <dbReference type="Google" id="ProtNLM"/>
    </source>
</evidence>
<sequence>MTGKTFDGATHDLTVEEIDSAGVVHERVFNPYEKLRVRYAGVLLDRLVAKFGDPSVRSIKISAIDDYRIEFDKTEWEQYRILFVTRLRGERFGLEKKGPARIVYVDFDPEEEAFRLRLPNWLWMIQEVEFR</sequence>
<gene>
    <name evidence="1" type="ORF">NUH88_03190</name>
</gene>
<evidence type="ECO:0000313" key="1">
    <source>
        <dbReference type="EMBL" id="UUX50708.1"/>
    </source>
</evidence>
<organism evidence="1 2">
    <name type="scientific">Nisaea acidiphila</name>
    <dbReference type="NCBI Taxonomy" id="1862145"/>
    <lineage>
        <taxon>Bacteria</taxon>
        <taxon>Pseudomonadati</taxon>
        <taxon>Pseudomonadota</taxon>
        <taxon>Alphaproteobacteria</taxon>
        <taxon>Rhodospirillales</taxon>
        <taxon>Thalassobaculaceae</taxon>
        <taxon>Nisaea</taxon>
    </lineage>
</organism>
<dbReference type="AlphaFoldDB" id="A0A9J7AWT0"/>
<dbReference type="Proteomes" id="UP001060336">
    <property type="component" value="Chromosome"/>
</dbReference>
<evidence type="ECO:0000313" key="2">
    <source>
        <dbReference type="Proteomes" id="UP001060336"/>
    </source>
</evidence>
<dbReference type="EMBL" id="CP102480">
    <property type="protein sequence ID" value="UUX50708.1"/>
    <property type="molecule type" value="Genomic_DNA"/>
</dbReference>
<dbReference type="KEGG" id="naci:NUH88_03190"/>
<accession>A0A9J7AWT0</accession>